<dbReference type="RefSeq" id="WP_212554324.1">
    <property type="nucleotide sequence ID" value="NZ_JAGXOE010000041.1"/>
</dbReference>
<comment type="caution">
    <text evidence="1">The sequence shown here is derived from an EMBL/GenBank/DDBJ whole genome shotgun (WGS) entry which is preliminary data.</text>
</comment>
<gene>
    <name evidence="1" type="ORF">KFZ73_16130</name>
</gene>
<evidence type="ECO:0000313" key="1">
    <source>
        <dbReference type="EMBL" id="MBS4102759.1"/>
    </source>
</evidence>
<organism evidence="1 2">
    <name type="scientific">Tsukamurella paurometabola</name>
    <name type="common">Corynebacterium paurometabolum</name>
    <dbReference type="NCBI Taxonomy" id="2061"/>
    <lineage>
        <taxon>Bacteria</taxon>
        <taxon>Bacillati</taxon>
        <taxon>Actinomycetota</taxon>
        <taxon>Actinomycetes</taxon>
        <taxon>Mycobacteriales</taxon>
        <taxon>Tsukamurellaceae</taxon>
        <taxon>Tsukamurella</taxon>
    </lineage>
</organism>
<proteinExistence type="predicted"/>
<dbReference type="EMBL" id="JAGXOE010000041">
    <property type="protein sequence ID" value="MBS4102759.1"/>
    <property type="molecule type" value="Genomic_DNA"/>
</dbReference>
<reference evidence="1 2" key="1">
    <citation type="submission" date="2021-04" db="EMBL/GenBank/DDBJ databases">
        <title>Whole genome sequence analysis of a thiophenic sulfur metabolizing bacteria.</title>
        <authorList>
            <person name="Akhtar N."/>
            <person name="Akram J."/>
            <person name="Aslam A."/>
        </authorList>
    </citation>
    <scope>NUCLEOTIDE SEQUENCE [LARGE SCALE GENOMIC DNA]</scope>
    <source>
        <strain evidence="1 2">3OW</strain>
    </source>
</reference>
<keyword evidence="2" id="KW-1185">Reference proteome</keyword>
<name>A0ABS5NER1_TSUPA</name>
<dbReference type="Proteomes" id="UP000676853">
    <property type="component" value="Unassembled WGS sequence"/>
</dbReference>
<protein>
    <submittedName>
        <fullName evidence="1">Uncharacterized protein</fullName>
    </submittedName>
</protein>
<evidence type="ECO:0000313" key="2">
    <source>
        <dbReference type="Proteomes" id="UP000676853"/>
    </source>
</evidence>
<sequence>MERRIDFSRDRYMLCDRCGQRWCVDLAWLERWGEGAERCPGCGINCEPENAPRVTVDPDDVALDDNLVTGLFWYHTSTYPDWPTRNFDPGADLDARTQELMGGPQAVADWSARQRAKALHVGTYEASVENMLRRMRNQNDLGSQFYLYRVHLDSSAVVRARWAPERTNCAGDVPLDEICPPGTDIARYLNYFEDRGGVSLALGRDAIAGVQRIAVPLDDAVDADWVRRVAGEIEAASPDAPEREASDLLGRNDLLRSLAPPLPSPRVLTAGRHASDLVELLPVNLQGPFASVIGFDDDDPARWARRVSALFNLIVEPPTALAALDAQDTQPR</sequence>
<accession>A0ABS5NER1</accession>